<feature type="coiled-coil region" evidence="3">
    <location>
        <begin position="115"/>
        <end position="146"/>
    </location>
</feature>
<proteinExistence type="predicted"/>
<name>A0A371IVM1_9FIRM</name>
<keyword evidence="4" id="KW-0969">Cilium</keyword>
<dbReference type="GO" id="GO:0015031">
    <property type="term" value="P:protein transport"/>
    <property type="evidence" value="ECO:0007669"/>
    <property type="project" value="UniProtKB-KW"/>
</dbReference>
<keyword evidence="4" id="KW-0282">Flagellum</keyword>
<evidence type="ECO:0000256" key="2">
    <source>
        <dbReference type="ARBA" id="ARBA00022927"/>
    </source>
</evidence>
<evidence type="ECO:0000256" key="3">
    <source>
        <dbReference type="SAM" id="Coils"/>
    </source>
</evidence>
<feature type="coiled-coil region" evidence="3">
    <location>
        <begin position="40"/>
        <end position="81"/>
    </location>
</feature>
<dbReference type="PANTHER" id="PTHR34982:SF1">
    <property type="entry name" value="FLAGELLAR ASSEMBLY PROTEIN FLIH"/>
    <property type="match status" value="1"/>
</dbReference>
<dbReference type="PANTHER" id="PTHR34982">
    <property type="entry name" value="YOP PROTEINS TRANSLOCATION PROTEIN L"/>
    <property type="match status" value="1"/>
</dbReference>
<keyword evidence="2" id="KW-0653">Protein transport</keyword>
<keyword evidence="3" id="KW-0175">Coiled coil</keyword>
<comment type="caution">
    <text evidence="4">The sequence shown here is derived from an EMBL/GenBank/DDBJ whole genome shotgun (WGS) entry which is preliminary data.</text>
</comment>
<dbReference type="RefSeq" id="WP_095405919.1">
    <property type="nucleotide sequence ID" value="NZ_NOJZ02000002.1"/>
</dbReference>
<dbReference type="Proteomes" id="UP000243494">
    <property type="component" value="Unassembled WGS sequence"/>
</dbReference>
<evidence type="ECO:0000256" key="1">
    <source>
        <dbReference type="ARBA" id="ARBA00022448"/>
    </source>
</evidence>
<dbReference type="AlphaFoldDB" id="A0A371IVM1"/>
<evidence type="ECO:0000313" key="4">
    <source>
        <dbReference type="EMBL" id="RDY24533.1"/>
    </source>
</evidence>
<protein>
    <submittedName>
        <fullName evidence="4">Flagellar assembly protein FliH</fullName>
    </submittedName>
</protein>
<reference evidence="4 5" key="1">
    <citation type="journal article" date="2017" name="Genome Announc.">
        <title>Draft Genome Sequence of Romboutsia maritimum sp. nov. Strain CCRI-22766(T), Isolated from Coastal Estuarine Mud.</title>
        <authorList>
            <person name="Maheux A.F."/>
            <person name="Boudreau D.K."/>
            <person name="Berube E."/>
            <person name="Boissinot M."/>
            <person name="Raymond F."/>
            <person name="Brodeur S."/>
            <person name="Corbeil J."/>
            <person name="Brightwell G."/>
            <person name="Broda D."/>
            <person name="Omar R.F."/>
            <person name="Bergeron M.G."/>
        </authorList>
    </citation>
    <scope>NUCLEOTIDE SEQUENCE [LARGE SCALE GENOMIC DNA]</scope>
    <source>
        <strain evidence="4 5">CCRI-22766</strain>
    </source>
</reference>
<dbReference type="GO" id="GO:0005829">
    <property type="term" value="C:cytosol"/>
    <property type="evidence" value="ECO:0007669"/>
    <property type="project" value="TreeGrafter"/>
</dbReference>
<keyword evidence="4" id="KW-0966">Cell projection</keyword>
<organism evidence="4 5">
    <name type="scientific">Romboutsia maritimum</name>
    <dbReference type="NCBI Taxonomy" id="2020948"/>
    <lineage>
        <taxon>Bacteria</taxon>
        <taxon>Bacillati</taxon>
        <taxon>Bacillota</taxon>
        <taxon>Clostridia</taxon>
        <taxon>Peptostreptococcales</taxon>
        <taxon>Peptostreptococcaceae</taxon>
        <taxon>Romboutsia</taxon>
    </lineage>
</organism>
<dbReference type="InterPro" id="IPR051472">
    <property type="entry name" value="T3SS_Stator/FliH"/>
</dbReference>
<accession>A0A371IVM1</accession>
<dbReference type="EMBL" id="NOJZ02000002">
    <property type="protein sequence ID" value="RDY24533.1"/>
    <property type="molecule type" value="Genomic_DNA"/>
</dbReference>
<keyword evidence="5" id="KW-1185">Reference proteome</keyword>
<evidence type="ECO:0000313" key="5">
    <source>
        <dbReference type="Proteomes" id="UP000243494"/>
    </source>
</evidence>
<gene>
    <name evidence="4" type="ORF">CHF27_002515</name>
</gene>
<sequence length="264" mass="30157">MTLSYNSSNVIKRENVKFKGKITIGRFEKPIVENAVGAIAEETYQLNEELLRQQEEMEQKIIEAQKQYEEILEKASQESLEMIENSKQEATDIEKKAYEEGHSQGVKNGYEDGYKEAYEENIEKAKQESKKILDSANNVLLNANKEVATYISSKKEEILKLSISIAEQVLREKFEDVESMETIVNSVISEYELKENFVIKANPIYKESLYNQVTELKESQRINGDIFVIGDESIEAGNAIIDTQRGRLLVGIDSVLDKVKEELL</sequence>
<keyword evidence="1" id="KW-0813">Transport</keyword>
<dbReference type="OrthoDB" id="2375163at2"/>